<reference evidence="2" key="1">
    <citation type="submission" date="2020-11" db="EMBL/GenBank/DDBJ databases">
        <authorList>
            <consortium name="DOE Joint Genome Institute"/>
            <person name="Ahrendt S."/>
            <person name="Riley R."/>
            <person name="Andreopoulos W."/>
            <person name="Labutti K."/>
            <person name="Pangilinan J."/>
            <person name="Ruiz-Duenas F.J."/>
            <person name="Barrasa J.M."/>
            <person name="Sanchez-Garcia M."/>
            <person name="Camarero S."/>
            <person name="Miyauchi S."/>
            <person name="Serrano A."/>
            <person name="Linde D."/>
            <person name="Babiker R."/>
            <person name="Drula E."/>
            <person name="Ayuso-Fernandez I."/>
            <person name="Pacheco R."/>
            <person name="Padilla G."/>
            <person name="Ferreira P."/>
            <person name="Barriuso J."/>
            <person name="Kellner H."/>
            <person name="Castanera R."/>
            <person name="Alfaro M."/>
            <person name="Ramirez L."/>
            <person name="Pisabarro A.G."/>
            <person name="Kuo A."/>
            <person name="Tritt A."/>
            <person name="Lipzen A."/>
            <person name="He G."/>
            <person name="Yan M."/>
            <person name="Ng V."/>
            <person name="Cullen D."/>
            <person name="Martin F."/>
            <person name="Rosso M.-N."/>
            <person name="Henrissat B."/>
            <person name="Hibbett D."/>
            <person name="Martinez A.T."/>
            <person name="Grigoriev I.V."/>
        </authorList>
    </citation>
    <scope>NUCLEOTIDE SEQUENCE</scope>
    <source>
        <strain evidence="2">ATCC 90797</strain>
    </source>
</reference>
<keyword evidence="3" id="KW-1185">Reference proteome</keyword>
<evidence type="ECO:0000313" key="3">
    <source>
        <dbReference type="Proteomes" id="UP000807025"/>
    </source>
</evidence>
<name>A0A9P6A0G9_PLEER</name>
<organism evidence="2 3">
    <name type="scientific">Pleurotus eryngii</name>
    <name type="common">Boletus of the steppes</name>
    <dbReference type="NCBI Taxonomy" id="5323"/>
    <lineage>
        <taxon>Eukaryota</taxon>
        <taxon>Fungi</taxon>
        <taxon>Dikarya</taxon>
        <taxon>Basidiomycota</taxon>
        <taxon>Agaricomycotina</taxon>
        <taxon>Agaricomycetes</taxon>
        <taxon>Agaricomycetidae</taxon>
        <taxon>Agaricales</taxon>
        <taxon>Pleurotineae</taxon>
        <taxon>Pleurotaceae</taxon>
        <taxon>Pleurotus</taxon>
    </lineage>
</organism>
<gene>
    <name evidence="2" type="ORF">BDN71DRAFT_1430849</name>
</gene>
<dbReference type="Proteomes" id="UP000807025">
    <property type="component" value="Unassembled WGS sequence"/>
</dbReference>
<feature type="compositionally biased region" description="Polar residues" evidence="1">
    <location>
        <begin position="1"/>
        <end position="11"/>
    </location>
</feature>
<dbReference type="Pfam" id="PF18758">
    <property type="entry name" value="KDZ"/>
    <property type="match status" value="1"/>
</dbReference>
<dbReference type="AlphaFoldDB" id="A0A9P6A0G9"/>
<evidence type="ECO:0000256" key="1">
    <source>
        <dbReference type="SAM" id="MobiDB-lite"/>
    </source>
</evidence>
<dbReference type="OrthoDB" id="3257768at2759"/>
<proteinExistence type="predicted"/>
<evidence type="ECO:0000313" key="2">
    <source>
        <dbReference type="EMBL" id="KAF9495629.1"/>
    </source>
</evidence>
<sequence length="427" mass="47984">MAPHPTTQTCQHGHAESGVAGMTEGETFQAIERALRQPRERKYKEFLAETTNIPAETSTCSNYDAVKSASIHGGKCVMASGVGTIECSWHDMKHPLSVGDLQLGEKYANMDYLYFSSITNHSLVSCIVSYDIACQWKRNMGNCAAIYPSDAVRPHFHELTIKYLVLKFHLQRVPQVQIQEAIQMCSKHVPAFLEFSQSLPADTITAFSKMVWEWEAGESMTNPYETKLATESMSKVCLALAQEDAAAIAQDEALNMHTTISPSVLIHQGIELEDQQTQLANNAKALGVSVTKYQHSQLIEQHSCLQCRIMAWCQVQALYMPGVVGIQTAAASESSSALAEMINLLLHFHIITSTPCDLKLARYKWCQCYVLVFDCLAKLRRHLLVLNTMYQLKNSLICNQHHNMWSNTLIHRVQSHIKYISNKYYSC</sequence>
<dbReference type="InterPro" id="IPR040521">
    <property type="entry name" value="KDZ"/>
</dbReference>
<accession>A0A9P6A0G9</accession>
<protein>
    <submittedName>
        <fullName evidence="2">Uncharacterized protein</fullName>
    </submittedName>
</protein>
<feature type="region of interest" description="Disordered" evidence="1">
    <location>
        <begin position="1"/>
        <end position="23"/>
    </location>
</feature>
<comment type="caution">
    <text evidence="2">The sequence shown here is derived from an EMBL/GenBank/DDBJ whole genome shotgun (WGS) entry which is preliminary data.</text>
</comment>
<dbReference type="EMBL" id="MU154560">
    <property type="protein sequence ID" value="KAF9495629.1"/>
    <property type="molecule type" value="Genomic_DNA"/>
</dbReference>